<comment type="caution">
    <text evidence="3">The sequence shown here is derived from an EMBL/GenBank/DDBJ whole genome shotgun (WGS) entry which is preliminary data.</text>
</comment>
<proteinExistence type="predicted"/>
<dbReference type="OrthoDB" id="5195638at2"/>
<feature type="transmembrane region" description="Helical" evidence="1">
    <location>
        <begin position="6"/>
        <end position="26"/>
    </location>
</feature>
<accession>A0A323VE54</accession>
<gene>
    <name evidence="3" type="ORF">DMO24_02780</name>
    <name evidence="2" type="ORF">FHX36_002702</name>
</gene>
<keyword evidence="1" id="KW-0812">Transmembrane</keyword>
<feature type="transmembrane region" description="Helical" evidence="1">
    <location>
        <begin position="124"/>
        <end position="141"/>
    </location>
</feature>
<reference evidence="2 5" key="2">
    <citation type="submission" date="2020-08" db="EMBL/GenBank/DDBJ databases">
        <title>Sequencing the genomes of 1000 actinobacteria strains.</title>
        <authorList>
            <person name="Klenk H.-P."/>
        </authorList>
    </citation>
    <scope>NUCLEOTIDE SEQUENCE [LARGE SCALE GENOMIC DNA]</scope>
    <source>
        <strain evidence="2 5">DSM 16678</strain>
    </source>
</reference>
<evidence type="ECO:0000313" key="5">
    <source>
        <dbReference type="Proteomes" id="UP000580718"/>
    </source>
</evidence>
<feature type="transmembrane region" description="Helical" evidence="1">
    <location>
        <begin position="234"/>
        <end position="254"/>
    </location>
</feature>
<organism evidence="3 4">
    <name type="scientific">Modestobacter versicolor</name>
    <dbReference type="NCBI Taxonomy" id="429133"/>
    <lineage>
        <taxon>Bacteria</taxon>
        <taxon>Bacillati</taxon>
        <taxon>Actinomycetota</taxon>
        <taxon>Actinomycetes</taxon>
        <taxon>Geodermatophilales</taxon>
        <taxon>Geodermatophilaceae</taxon>
        <taxon>Modestobacter</taxon>
    </lineage>
</organism>
<feature type="transmembrane region" description="Helical" evidence="1">
    <location>
        <begin position="96"/>
        <end position="117"/>
    </location>
</feature>
<feature type="transmembrane region" description="Helical" evidence="1">
    <location>
        <begin position="161"/>
        <end position="180"/>
    </location>
</feature>
<dbReference type="EMBL" id="QKNV01000017">
    <property type="protein sequence ID" value="PZA22881.1"/>
    <property type="molecule type" value="Genomic_DNA"/>
</dbReference>
<keyword evidence="1" id="KW-0472">Membrane</keyword>
<name>A0A323VE54_9ACTN</name>
<sequence>MPWWGWALIGWTGLALVAAPLLGLALREADARERRSLGRGPEPVTPAVRRRRIPVPPLAVALLLTGVTLEAVGFVVRTSGNERNAPLWSMDAPLGIPRMFIAALFLAAALTALMGAVRGTGRRPWWTAVALVAVVIGQVKAGGTVHTDALAAVGLRYHPFAAAAASAAVVGVVLAALWWLSRTERRDRRRVLIALGLYAVASVGLSGVSALVGRAGGSLYWSSAATFVEETGEAFGAVAVLVAVLVGVAPRLVLPAEWLLRRQADAETIDAPAARPHRAAGITDLFR</sequence>
<dbReference type="EMBL" id="JACIBU010000001">
    <property type="protein sequence ID" value="MBB3676967.1"/>
    <property type="molecule type" value="Genomic_DNA"/>
</dbReference>
<dbReference type="RefSeq" id="WP_110550823.1">
    <property type="nucleotide sequence ID" value="NZ_JACIBU010000001.1"/>
</dbReference>
<dbReference type="Proteomes" id="UP000247602">
    <property type="component" value="Unassembled WGS sequence"/>
</dbReference>
<reference evidence="3 4" key="1">
    <citation type="submission" date="2018-06" db="EMBL/GenBank/DDBJ databases">
        <title>Draft genome sequence of Modestobacter versicolor CP153-2.</title>
        <authorList>
            <person name="Gundlapally S.R."/>
        </authorList>
    </citation>
    <scope>NUCLEOTIDE SEQUENCE [LARGE SCALE GENOMIC DNA]</scope>
    <source>
        <strain evidence="3 4">CP153-2</strain>
    </source>
</reference>
<dbReference type="Proteomes" id="UP000580718">
    <property type="component" value="Unassembled WGS sequence"/>
</dbReference>
<dbReference type="AlphaFoldDB" id="A0A323VE54"/>
<feature type="transmembrane region" description="Helical" evidence="1">
    <location>
        <begin position="58"/>
        <end position="76"/>
    </location>
</feature>
<protein>
    <submittedName>
        <fullName evidence="3">Uncharacterized protein</fullName>
    </submittedName>
</protein>
<evidence type="ECO:0000256" key="1">
    <source>
        <dbReference type="SAM" id="Phobius"/>
    </source>
</evidence>
<evidence type="ECO:0000313" key="2">
    <source>
        <dbReference type="EMBL" id="MBB3676967.1"/>
    </source>
</evidence>
<keyword evidence="1" id="KW-1133">Transmembrane helix</keyword>
<keyword evidence="4" id="KW-1185">Reference proteome</keyword>
<evidence type="ECO:0000313" key="3">
    <source>
        <dbReference type="EMBL" id="PZA22881.1"/>
    </source>
</evidence>
<evidence type="ECO:0000313" key="4">
    <source>
        <dbReference type="Proteomes" id="UP000247602"/>
    </source>
</evidence>
<feature type="transmembrane region" description="Helical" evidence="1">
    <location>
        <begin position="192"/>
        <end position="214"/>
    </location>
</feature>